<reference evidence="1 2" key="1">
    <citation type="submission" date="2011-08" db="EMBL/GenBank/DDBJ databases">
        <authorList>
            <person name="Weinstock G."/>
            <person name="Sodergren E."/>
            <person name="Clifton S."/>
            <person name="Fulton L."/>
            <person name="Fulton B."/>
            <person name="Courtney L."/>
            <person name="Fronick C."/>
            <person name="Harrison M."/>
            <person name="Strong C."/>
            <person name="Farmer C."/>
            <person name="Delahaunty K."/>
            <person name="Markovic C."/>
            <person name="Hall O."/>
            <person name="Minx P."/>
            <person name="Tomlinson C."/>
            <person name="Mitreva M."/>
            <person name="Hou S."/>
            <person name="Chen J."/>
            <person name="Wollam A."/>
            <person name="Pepin K.H."/>
            <person name="Johnson M."/>
            <person name="Bhonagiri V."/>
            <person name="Zhang X."/>
            <person name="Suruliraj S."/>
            <person name="Warren W."/>
            <person name="Chinwalla A."/>
            <person name="Mardis E.R."/>
            <person name="Wilson R.K."/>
        </authorList>
    </citation>
    <scope>NUCLEOTIDE SEQUENCE [LARGE SCALE GENOMIC DNA]</scope>
    <source>
        <strain evidence="1 2">DP7</strain>
    </source>
</reference>
<protein>
    <submittedName>
        <fullName evidence="1">Uncharacterized protein</fullName>
    </submittedName>
</protein>
<sequence length="132" mass="14655">MKKRGLLYIMIIIALFMLGSSQGKWPFKDLTREDIVSAAVVVSPPDKSLEIKDEFQLNYLVDALNSVVIYKEVSMEGMVSRPLVQFTLKLKDGSTVKVEPAGAQIIVNDTGYKAKQESSLELFTLGTRLVSN</sequence>
<dbReference type="EMBL" id="AFZX01000139">
    <property type="protein sequence ID" value="EHL04050.1"/>
    <property type="molecule type" value="Genomic_DNA"/>
</dbReference>
<organism evidence="1 2">
    <name type="scientific">Desulfitobacterium hafniense DP7</name>
    <dbReference type="NCBI Taxonomy" id="537010"/>
    <lineage>
        <taxon>Bacteria</taxon>
        <taxon>Bacillati</taxon>
        <taxon>Bacillota</taxon>
        <taxon>Clostridia</taxon>
        <taxon>Eubacteriales</taxon>
        <taxon>Desulfitobacteriaceae</taxon>
        <taxon>Desulfitobacterium</taxon>
    </lineage>
</organism>
<dbReference type="Proteomes" id="UP000004416">
    <property type="component" value="Unassembled WGS sequence"/>
</dbReference>
<dbReference type="HOGENOM" id="CLU_156480_0_0_9"/>
<name>G9XWH0_DESHA</name>
<dbReference type="AlphaFoldDB" id="G9XWH0"/>
<accession>G9XWH0</accession>
<comment type="caution">
    <text evidence="1">The sequence shown here is derived from an EMBL/GenBank/DDBJ whole genome shotgun (WGS) entry which is preliminary data.</text>
</comment>
<dbReference type="PATRIC" id="fig|537010.4.peg.4971"/>
<evidence type="ECO:0000313" key="2">
    <source>
        <dbReference type="Proteomes" id="UP000004416"/>
    </source>
</evidence>
<evidence type="ECO:0000313" key="1">
    <source>
        <dbReference type="EMBL" id="EHL04050.1"/>
    </source>
</evidence>
<gene>
    <name evidence="1" type="ORF">HMPREF0322_05337</name>
</gene>
<proteinExistence type="predicted"/>
<dbReference type="RefSeq" id="WP_005817364.1">
    <property type="nucleotide sequence ID" value="NZ_JH414492.1"/>
</dbReference>